<reference evidence="1" key="1">
    <citation type="submission" date="2021-02" db="EMBL/GenBank/DDBJ databases">
        <authorList>
            <person name="Nowell W R."/>
        </authorList>
    </citation>
    <scope>NUCLEOTIDE SEQUENCE</scope>
</reference>
<dbReference type="Proteomes" id="UP000676336">
    <property type="component" value="Unassembled WGS sequence"/>
</dbReference>
<evidence type="ECO:0000313" key="1">
    <source>
        <dbReference type="EMBL" id="CAF4943865.1"/>
    </source>
</evidence>
<sequence>QQIKDNTEDFDSEQEAEIYLQMSFEHEPKSISIPLLKVRKGPK</sequence>
<proteinExistence type="predicted"/>
<accession>A0A8S3CQ43</accession>
<comment type="caution">
    <text evidence="1">The sequence shown here is derived from an EMBL/GenBank/DDBJ whole genome shotgun (WGS) entry which is preliminary data.</text>
</comment>
<gene>
    <name evidence="1" type="ORF">SMN809_LOCUS53783</name>
</gene>
<organism evidence="1 2">
    <name type="scientific">Rotaria magnacalcarata</name>
    <dbReference type="NCBI Taxonomy" id="392030"/>
    <lineage>
        <taxon>Eukaryota</taxon>
        <taxon>Metazoa</taxon>
        <taxon>Spiralia</taxon>
        <taxon>Gnathifera</taxon>
        <taxon>Rotifera</taxon>
        <taxon>Eurotatoria</taxon>
        <taxon>Bdelloidea</taxon>
        <taxon>Philodinida</taxon>
        <taxon>Philodinidae</taxon>
        <taxon>Rotaria</taxon>
    </lineage>
</organism>
<dbReference type="AlphaFoldDB" id="A0A8S3CQ43"/>
<dbReference type="EMBL" id="CAJOBI010185974">
    <property type="protein sequence ID" value="CAF4943865.1"/>
    <property type="molecule type" value="Genomic_DNA"/>
</dbReference>
<feature type="non-terminal residue" evidence="1">
    <location>
        <position position="1"/>
    </location>
</feature>
<name>A0A8S3CQ43_9BILA</name>
<protein>
    <submittedName>
        <fullName evidence="1">Uncharacterized protein</fullName>
    </submittedName>
</protein>
<evidence type="ECO:0000313" key="2">
    <source>
        <dbReference type="Proteomes" id="UP000676336"/>
    </source>
</evidence>